<evidence type="ECO:0000313" key="3">
    <source>
        <dbReference type="Proteomes" id="UP001239445"/>
    </source>
</evidence>
<dbReference type="AlphaFoldDB" id="A0AAJ0BG25"/>
<feature type="compositionally biased region" description="Polar residues" evidence="1">
    <location>
        <begin position="572"/>
        <end position="582"/>
    </location>
</feature>
<reference evidence="2" key="1">
    <citation type="submission" date="2023-06" db="EMBL/GenBank/DDBJ databases">
        <title>Genome-scale phylogeny and comparative genomics of the fungal order Sordariales.</title>
        <authorList>
            <consortium name="Lawrence Berkeley National Laboratory"/>
            <person name="Hensen N."/>
            <person name="Bonometti L."/>
            <person name="Westerberg I."/>
            <person name="Brannstrom I.O."/>
            <person name="Guillou S."/>
            <person name="Cros-Aarteil S."/>
            <person name="Calhoun S."/>
            <person name="Haridas S."/>
            <person name="Kuo A."/>
            <person name="Mondo S."/>
            <person name="Pangilinan J."/>
            <person name="Riley R."/>
            <person name="Labutti K."/>
            <person name="Andreopoulos B."/>
            <person name="Lipzen A."/>
            <person name="Chen C."/>
            <person name="Yanf M."/>
            <person name="Daum C."/>
            <person name="Ng V."/>
            <person name="Clum A."/>
            <person name="Steindorff A."/>
            <person name="Ohm R."/>
            <person name="Martin F."/>
            <person name="Silar P."/>
            <person name="Natvig D."/>
            <person name="Lalanne C."/>
            <person name="Gautier V."/>
            <person name="Ament-Velasquez S.L."/>
            <person name="Kruys A."/>
            <person name="Hutchinson M.I."/>
            <person name="Powell A.J."/>
            <person name="Barry K."/>
            <person name="Miller A.N."/>
            <person name="Grigoriev I.V."/>
            <person name="Debuchy R."/>
            <person name="Gladieux P."/>
            <person name="Thoren M.H."/>
            <person name="Johannesson H."/>
        </authorList>
    </citation>
    <scope>NUCLEOTIDE SEQUENCE</scope>
    <source>
        <strain evidence="2">PSN4</strain>
    </source>
</reference>
<evidence type="ECO:0000256" key="1">
    <source>
        <dbReference type="SAM" id="MobiDB-lite"/>
    </source>
</evidence>
<feature type="compositionally biased region" description="Basic and acidic residues" evidence="1">
    <location>
        <begin position="179"/>
        <end position="205"/>
    </location>
</feature>
<protein>
    <recommendedName>
        <fullName evidence="4">Mucin-7 protein</fullName>
    </recommendedName>
</protein>
<sequence>MSAVKNLRAMFEQKGETTQTSPPDRGRSPGIPPSVGSESPRPLSKVRTNFIAIEKDGRIGLQRDPSQDSNVSATRKLSGDTDISTPPARSDPFVDIPTRTPAKTNILHQTIPESPRTDSAPETAVPPKPTEPPKDESSGRNPKKTAGDGVNGKATAGASNPAPVAKTQPVNGTASGKTKAKEIATVKEEASAKGKGKDAAKEDVAKPVAKTAAKSAPKPLAVPSAGKASTKSAKSPTVAKAPKSPAETSTTPRLPAKTPDRATRQPEKADTPATARGSSNPPRASSIKRPPALQPSPSSTGFVKPKVKSPTRPVKLPPSLTTHTAASGSKVNANRLSLSRSSGNLHAAESQGRSPSRTSVSTVATAAAKTTGTKVLKRQSSTVGRPRPSLGPPPKVVAKDHPVTKKEKDVDESFLARMMRPTAASASKVHDKVPTTPPRKPTIASTVKKQPVKADGKAIRKVASKPATAAGPSQVAESSTANQLAVEAEQTATAEEAIEVAKEIEGEVALGTDTGEQSTAQEVADAAEHMENADEAIEIAKAIEGESAVAEHAEEDARSTEENVDEVADNVKQLSLADQPSTDEPLPNGKHEQVDIEDKAAGEELDKEQVTAEVKEEDS</sequence>
<feature type="compositionally biased region" description="Basic and acidic residues" evidence="1">
    <location>
        <begin position="545"/>
        <end position="561"/>
    </location>
</feature>
<evidence type="ECO:0008006" key="4">
    <source>
        <dbReference type="Google" id="ProtNLM"/>
    </source>
</evidence>
<dbReference type="Proteomes" id="UP001239445">
    <property type="component" value="Unassembled WGS sequence"/>
</dbReference>
<organism evidence="2 3">
    <name type="scientific">Echria macrotheca</name>
    <dbReference type="NCBI Taxonomy" id="438768"/>
    <lineage>
        <taxon>Eukaryota</taxon>
        <taxon>Fungi</taxon>
        <taxon>Dikarya</taxon>
        <taxon>Ascomycota</taxon>
        <taxon>Pezizomycotina</taxon>
        <taxon>Sordariomycetes</taxon>
        <taxon>Sordariomycetidae</taxon>
        <taxon>Sordariales</taxon>
        <taxon>Schizotheciaceae</taxon>
        <taxon>Echria</taxon>
    </lineage>
</organism>
<feature type="region of interest" description="Disordered" evidence="1">
    <location>
        <begin position="1"/>
        <end position="408"/>
    </location>
</feature>
<feature type="region of interest" description="Disordered" evidence="1">
    <location>
        <begin position="508"/>
        <end position="529"/>
    </location>
</feature>
<proteinExistence type="predicted"/>
<feature type="compositionally biased region" description="Basic and acidic residues" evidence="1">
    <location>
        <begin position="589"/>
        <end position="619"/>
    </location>
</feature>
<keyword evidence="3" id="KW-1185">Reference proteome</keyword>
<feature type="compositionally biased region" description="Low complexity" evidence="1">
    <location>
        <begin position="352"/>
        <end position="374"/>
    </location>
</feature>
<feature type="compositionally biased region" description="Polar residues" evidence="1">
    <location>
        <begin position="101"/>
        <end position="112"/>
    </location>
</feature>
<feature type="compositionally biased region" description="Basic and acidic residues" evidence="1">
    <location>
        <begin position="258"/>
        <end position="270"/>
    </location>
</feature>
<comment type="caution">
    <text evidence="2">The sequence shown here is derived from an EMBL/GenBank/DDBJ whole genome shotgun (WGS) entry which is preliminary data.</text>
</comment>
<feature type="compositionally biased region" description="Basic and acidic residues" evidence="1">
    <location>
        <begin position="397"/>
        <end position="408"/>
    </location>
</feature>
<gene>
    <name evidence="2" type="ORF">QBC47DRAFT_154225</name>
</gene>
<accession>A0AAJ0BG25</accession>
<feature type="region of interest" description="Disordered" evidence="1">
    <location>
        <begin position="545"/>
        <end position="619"/>
    </location>
</feature>
<name>A0AAJ0BG25_9PEZI</name>
<evidence type="ECO:0000313" key="2">
    <source>
        <dbReference type="EMBL" id="KAK1757337.1"/>
    </source>
</evidence>
<feature type="compositionally biased region" description="Low complexity" evidence="1">
    <location>
        <begin position="223"/>
        <end position="246"/>
    </location>
</feature>
<feature type="compositionally biased region" description="Polar residues" evidence="1">
    <location>
        <begin position="319"/>
        <end position="334"/>
    </location>
</feature>
<feature type="region of interest" description="Disordered" evidence="1">
    <location>
        <begin position="421"/>
        <end position="490"/>
    </location>
</feature>
<dbReference type="EMBL" id="MU839830">
    <property type="protein sequence ID" value="KAK1757337.1"/>
    <property type="molecule type" value="Genomic_DNA"/>
</dbReference>